<dbReference type="Gene3D" id="3.30.565.10">
    <property type="entry name" value="Histidine kinase-like ATPase, C-terminal domain"/>
    <property type="match status" value="1"/>
</dbReference>
<dbReference type="Pfam" id="PF02518">
    <property type="entry name" value="HATPase_c"/>
    <property type="match status" value="1"/>
</dbReference>
<evidence type="ECO:0000256" key="4">
    <source>
        <dbReference type="PROSITE-ProRule" id="PRU00169"/>
    </source>
</evidence>
<dbReference type="Gene3D" id="3.40.50.2300">
    <property type="match status" value="1"/>
</dbReference>
<gene>
    <name evidence="7" type="ORF">DN752_18690</name>
</gene>
<evidence type="ECO:0000313" key="7">
    <source>
        <dbReference type="EMBL" id="AWW31999.1"/>
    </source>
</evidence>
<dbReference type="FunFam" id="3.30.565.10:FF:000010">
    <property type="entry name" value="Sensor histidine kinase RcsC"/>
    <property type="match status" value="1"/>
</dbReference>
<protein>
    <recommendedName>
        <fullName evidence="2">histidine kinase</fullName>
        <ecNumber evidence="2">2.7.13.3</ecNumber>
    </recommendedName>
</protein>
<organism evidence="7 8">
    <name type="scientific">Echinicola strongylocentroti</name>
    <dbReference type="NCBI Taxonomy" id="1795355"/>
    <lineage>
        <taxon>Bacteria</taxon>
        <taxon>Pseudomonadati</taxon>
        <taxon>Bacteroidota</taxon>
        <taxon>Cytophagia</taxon>
        <taxon>Cytophagales</taxon>
        <taxon>Cyclobacteriaceae</taxon>
        <taxon>Echinicola</taxon>
    </lineage>
</organism>
<dbReference type="EMBL" id="CP030041">
    <property type="protein sequence ID" value="AWW31999.1"/>
    <property type="molecule type" value="Genomic_DNA"/>
</dbReference>
<dbReference type="SMART" id="SM00448">
    <property type="entry name" value="REC"/>
    <property type="match status" value="1"/>
</dbReference>
<dbReference type="Gene3D" id="3.30.450.20">
    <property type="entry name" value="PAS domain"/>
    <property type="match status" value="1"/>
</dbReference>
<name>A0A2Z4IMP9_9BACT</name>
<dbReference type="OrthoDB" id="9811889at2"/>
<evidence type="ECO:0000259" key="6">
    <source>
        <dbReference type="PROSITE" id="PS50110"/>
    </source>
</evidence>
<dbReference type="EC" id="2.7.13.3" evidence="2"/>
<dbReference type="RefSeq" id="WP_112785372.1">
    <property type="nucleotide sequence ID" value="NZ_CP030041.1"/>
</dbReference>
<dbReference type="SUPFAM" id="SSF52172">
    <property type="entry name" value="CheY-like"/>
    <property type="match status" value="1"/>
</dbReference>
<dbReference type="AlphaFoldDB" id="A0A2Z4IMP9"/>
<evidence type="ECO:0000313" key="8">
    <source>
        <dbReference type="Proteomes" id="UP000248688"/>
    </source>
</evidence>
<feature type="domain" description="Response regulatory" evidence="6">
    <location>
        <begin position="513"/>
        <end position="626"/>
    </location>
</feature>
<dbReference type="PROSITE" id="PS50109">
    <property type="entry name" value="HIS_KIN"/>
    <property type="match status" value="1"/>
</dbReference>
<dbReference type="KEGG" id="est:DN752_18690"/>
<comment type="catalytic activity">
    <reaction evidence="1">
        <text>ATP + protein L-histidine = ADP + protein N-phospho-L-histidine.</text>
        <dbReference type="EC" id="2.7.13.3"/>
    </reaction>
</comment>
<sequence length="631" mass="71391">MRPTLSNTFRTILDQSTDLVFIVEKQQPHRIVYGNNSFYSHIGNRLAEKSLVGMKVDGGALSLEEEFILNFENQYFSFFLEELPEDGLYLFHRGAKIKVASSIENEEANSPLDARVEEQFFKLLINKVPSANFQLVMDGEGKLCFTYLSDRIRKMLKVGGANESFTGLDYLLSMLHPMDVGRVLKSIVHSTRVQANWECEFRIKVRENIEPIWVVGRAVPEKEGQNINWYGLLLDITPLKNQQMAMEKAKHEAEISSKVKSDFISTIIHEIRTPLNAITGSVYSLFEEGYAPVQRPLLNNINFAVDSLIIMVNDLLDFQKTEAGKIQLDMQPFNLRELLAQVTGGLKYQAHESKNSLNLIVSDRLDIDVIGDRLRLAQVFNNLISNGLKFTHEGKVDVTATMAEESDRELRVYFEVKDTGIGIARENLKKVFNEFEQVRQSFDVKYGGTGLGMPITKKLLMLMGSDIQVESEEGKGSTFFFELTFVKPVLSDQENQLQLEGSRDPYLLPSGLKVLLAEDNDVNAIVIMKIIKRWGMECDRVCDGEEAIQAMEHQEYDIILMDIQMPKINGCVAARVIKERSSVPIIALTAASKQEFCESADINSLDSFVSKPINAKELQKNIYQLVTTHIS</sequence>
<dbReference type="InterPro" id="IPR036097">
    <property type="entry name" value="HisK_dim/P_sf"/>
</dbReference>
<dbReference type="CDD" id="cd17546">
    <property type="entry name" value="REC_hyHK_CKI1_RcsC-like"/>
    <property type="match status" value="1"/>
</dbReference>
<dbReference type="InterPro" id="IPR003594">
    <property type="entry name" value="HATPase_dom"/>
</dbReference>
<dbReference type="SUPFAM" id="SSF55874">
    <property type="entry name" value="ATPase domain of HSP90 chaperone/DNA topoisomerase II/histidine kinase"/>
    <property type="match status" value="1"/>
</dbReference>
<dbReference type="Gene3D" id="1.10.287.130">
    <property type="match status" value="1"/>
</dbReference>
<reference evidence="7 8" key="1">
    <citation type="submission" date="2018-06" db="EMBL/GenBank/DDBJ databases">
        <title>Echinicola strongylocentroti sp. nov., isolated from a sea urchin Strongylocentrotus intermedius.</title>
        <authorList>
            <person name="Bae S.S."/>
        </authorList>
    </citation>
    <scope>NUCLEOTIDE SEQUENCE [LARGE SCALE GENOMIC DNA]</scope>
    <source>
        <strain evidence="7 8">MEBiC08714</strain>
    </source>
</reference>
<dbReference type="InterPro" id="IPR011006">
    <property type="entry name" value="CheY-like_superfamily"/>
</dbReference>
<feature type="domain" description="Histidine kinase" evidence="5">
    <location>
        <begin position="266"/>
        <end position="487"/>
    </location>
</feature>
<evidence type="ECO:0000256" key="1">
    <source>
        <dbReference type="ARBA" id="ARBA00000085"/>
    </source>
</evidence>
<keyword evidence="3 4" id="KW-0597">Phosphoprotein</keyword>
<evidence type="ECO:0000259" key="5">
    <source>
        <dbReference type="PROSITE" id="PS50109"/>
    </source>
</evidence>
<dbReference type="PRINTS" id="PR00344">
    <property type="entry name" value="BCTRLSENSOR"/>
</dbReference>
<accession>A0A2Z4IMP9</accession>
<keyword evidence="7" id="KW-0418">Kinase</keyword>
<dbReference type="SUPFAM" id="SSF55785">
    <property type="entry name" value="PYP-like sensor domain (PAS domain)"/>
    <property type="match status" value="1"/>
</dbReference>
<dbReference type="PANTHER" id="PTHR45339">
    <property type="entry name" value="HYBRID SIGNAL TRANSDUCTION HISTIDINE KINASE J"/>
    <property type="match status" value="1"/>
</dbReference>
<dbReference type="GO" id="GO:0000155">
    <property type="term" value="F:phosphorelay sensor kinase activity"/>
    <property type="evidence" value="ECO:0007669"/>
    <property type="project" value="InterPro"/>
</dbReference>
<dbReference type="InterPro" id="IPR004358">
    <property type="entry name" value="Sig_transdc_His_kin-like_C"/>
</dbReference>
<keyword evidence="8" id="KW-1185">Reference proteome</keyword>
<keyword evidence="7" id="KW-0808">Transferase</keyword>
<dbReference type="SMART" id="SM00388">
    <property type="entry name" value="HisKA"/>
    <property type="match status" value="1"/>
</dbReference>
<feature type="modified residue" description="4-aspartylphosphate" evidence="4">
    <location>
        <position position="562"/>
    </location>
</feature>
<dbReference type="InterPro" id="IPR005467">
    <property type="entry name" value="His_kinase_dom"/>
</dbReference>
<dbReference type="InterPro" id="IPR036890">
    <property type="entry name" value="HATPase_C_sf"/>
</dbReference>
<dbReference type="Proteomes" id="UP000248688">
    <property type="component" value="Chromosome"/>
</dbReference>
<dbReference type="CDD" id="cd00082">
    <property type="entry name" value="HisKA"/>
    <property type="match status" value="1"/>
</dbReference>
<dbReference type="SUPFAM" id="SSF47384">
    <property type="entry name" value="Homodimeric domain of signal transducing histidine kinase"/>
    <property type="match status" value="1"/>
</dbReference>
<evidence type="ECO:0000256" key="3">
    <source>
        <dbReference type="ARBA" id="ARBA00022553"/>
    </source>
</evidence>
<dbReference type="CDD" id="cd16922">
    <property type="entry name" value="HATPase_EvgS-ArcB-TorS-like"/>
    <property type="match status" value="1"/>
</dbReference>
<dbReference type="Pfam" id="PF00072">
    <property type="entry name" value="Response_reg"/>
    <property type="match status" value="1"/>
</dbReference>
<dbReference type="PROSITE" id="PS50110">
    <property type="entry name" value="RESPONSE_REGULATORY"/>
    <property type="match status" value="1"/>
</dbReference>
<dbReference type="SMART" id="SM00387">
    <property type="entry name" value="HATPase_c"/>
    <property type="match status" value="1"/>
</dbReference>
<dbReference type="InterPro" id="IPR035965">
    <property type="entry name" value="PAS-like_dom_sf"/>
</dbReference>
<dbReference type="Pfam" id="PF00512">
    <property type="entry name" value="HisKA"/>
    <property type="match status" value="1"/>
</dbReference>
<proteinExistence type="predicted"/>
<dbReference type="PANTHER" id="PTHR45339:SF5">
    <property type="entry name" value="HISTIDINE KINASE"/>
    <property type="match status" value="1"/>
</dbReference>
<evidence type="ECO:0000256" key="2">
    <source>
        <dbReference type="ARBA" id="ARBA00012438"/>
    </source>
</evidence>
<dbReference type="InterPro" id="IPR001789">
    <property type="entry name" value="Sig_transdc_resp-reg_receiver"/>
</dbReference>
<dbReference type="InterPro" id="IPR003661">
    <property type="entry name" value="HisK_dim/P_dom"/>
</dbReference>